<name>A0A3L8RSS7_CHLGU</name>
<proteinExistence type="predicted"/>
<dbReference type="AlphaFoldDB" id="A0A3L8RSS7"/>
<comment type="caution">
    <text evidence="1">The sequence shown here is derived from an EMBL/GenBank/DDBJ whole genome shotgun (WGS) entry which is preliminary data.</text>
</comment>
<gene>
    <name evidence="1" type="ORF">DV515_00016325</name>
</gene>
<evidence type="ECO:0000313" key="1">
    <source>
        <dbReference type="EMBL" id="RLV84197.1"/>
    </source>
</evidence>
<dbReference type="OrthoDB" id="9049620at2759"/>
<keyword evidence="2" id="KW-1185">Reference proteome</keyword>
<sequence>MKLRKLAQQVANCRQCLERSTVLINQAEHILKENDHARFLQTARNVAERCAGRGTLLLELAPACGPLPRDEPSPLQSLRWRSPAIPAACAVLK</sequence>
<reference evidence="1 2" key="1">
    <citation type="journal article" date="2018" name="Proc. R. Soc. B">
        <title>A non-coding region near Follistatin controls head colour polymorphism in the Gouldian finch.</title>
        <authorList>
            <person name="Toomey M.B."/>
            <person name="Marques C.I."/>
            <person name="Andrade P."/>
            <person name="Araujo P.M."/>
            <person name="Sabatino S."/>
            <person name="Gazda M.A."/>
            <person name="Afonso S."/>
            <person name="Lopes R.J."/>
            <person name="Corbo J.C."/>
            <person name="Carneiro M."/>
        </authorList>
    </citation>
    <scope>NUCLEOTIDE SEQUENCE [LARGE SCALE GENOMIC DNA]</scope>
    <source>
        <strain evidence="1">Red01</strain>
        <tissue evidence="1">Muscle</tissue>
    </source>
</reference>
<dbReference type="EMBL" id="QUSF01000291">
    <property type="protein sequence ID" value="RLV84197.1"/>
    <property type="molecule type" value="Genomic_DNA"/>
</dbReference>
<organism evidence="1 2">
    <name type="scientific">Chloebia gouldiae</name>
    <name type="common">Gouldian finch</name>
    <name type="synonym">Erythrura gouldiae</name>
    <dbReference type="NCBI Taxonomy" id="44316"/>
    <lineage>
        <taxon>Eukaryota</taxon>
        <taxon>Metazoa</taxon>
        <taxon>Chordata</taxon>
        <taxon>Craniata</taxon>
        <taxon>Vertebrata</taxon>
        <taxon>Euteleostomi</taxon>
        <taxon>Archelosauria</taxon>
        <taxon>Archosauria</taxon>
        <taxon>Dinosauria</taxon>
        <taxon>Saurischia</taxon>
        <taxon>Theropoda</taxon>
        <taxon>Coelurosauria</taxon>
        <taxon>Aves</taxon>
        <taxon>Neognathae</taxon>
        <taxon>Neoaves</taxon>
        <taxon>Telluraves</taxon>
        <taxon>Australaves</taxon>
        <taxon>Passeriformes</taxon>
        <taxon>Passeroidea</taxon>
        <taxon>Passeridae</taxon>
        <taxon>Chloebia</taxon>
    </lineage>
</organism>
<dbReference type="Proteomes" id="UP000276834">
    <property type="component" value="Unassembled WGS sequence"/>
</dbReference>
<evidence type="ECO:0008006" key="3">
    <source>
        <dbReference type="Google" id="ProtNLM"/>
    </source>
</evidence>
<protein>
    <recommendedName>
        <fullName evidence="3">COS domain-containing protein</fullName>
    </recommendedName>
</protein>
<accession>A0A3L8RSS7</accession>
<evidence type="ECO:0000313" key="2">
    <source>
        <dbReference type="Proteomes" id="UP000276834"/>
    </source>
</evidence>